<dbReference type="AlphaFoldDB" id="A0A0F9KCA2"/>
<comment type="caution">
    <text evidence="1">The sequence shown here is derived from an EMBL/GenBank/DDBJ whole genome shotgun (WGS) entry which is preliminary data.</text>
</comment>
<name>A0A0F9KCA2_9ZZZZ</name>
<gene>
    <name evidence="1" type="ORF">LCGC14_1348270</name>
</gene>
<proteinExistence type="predicted"/>
<dbReference type="Gene3D" id="3.40.50.1000">
    <property type="entry name" value="HAD superfamily/HAD-like"/>
    <property type="match status" value="1"/>
</dbReference>
<dbReference type="EMBL" id="LAZR01008310">
    <property type="protein sequence ID" value="KKM79608.1"/>
    <property type="molecule type" value="Genomic_DNA"/>
</dbReference>
<reference evidence="1" key="1">
    <citation type="journal article" date="2015" name="Nature">
        <title>Complex archaea that bridge the gap between prokaryotes and eukaryotes.</title>
        <authorList>
            <person name="Spang A."/>
            <person name="Saw J.H."/>
            <person name="Jorgensen S.L."/>
            <person name="Zaremba-Niedzwiedzka K."/>
            <person name="Martijn J."/>
            <person name="Lind A.E."/>
            <person name="van Eijk R."/>
            <person name="Schleper C."/>
            <person name="Guy L."/>
            <person name="Ettema T.J."/>
        </authorList>
    </citation>
    <scope>NUCLEOTIDE SEQUENCE</scope>
</reference>
<evidence type="ECO:0000313" key="1">
    <source>
        <dbReference type="EMBL" id="KKM79608.1"/>
    </source>
</evidence>
<protein>
    <recommendedName>
        <fullName evidence="2">FCP1 homology domain-containing protein</fullName>
    </recommendedName>
</protein>
<evidence type="ECO:0008006" key="2">
    <source>
        <dbReference type="Google" id="ProtNLM"/>
    </source>
</evidence>
<accession>A0A0F9KCA2</accession>
<sequence>SHLFILNRSYNINILTKEQNPIGTIIEKLRTIDITEGREYNSIRRLDIDDKKVNYYADVYIDDCPNMINDMLDYPTRVLLLYDRPWNKNYKIKSKNVIRVYDWKDIFKFINRVRLTKEADKDAVFC</sequence>
<dbReference type="InterPro" id="IPR023214">
    <property type="entry name" value="HAD_sf"/>
</dbReference>
<feature type="non-terminal residue" evidence="1">
    <location>
        <position position="1"/>
    </location>
</feature>
<organism evidence="1">
    <name type="scientific">marine sediment metagenome</name>
    <dbReference type="NCBI Taxonomy" id="412755"/>
    <lineage>
        <taxon>unclassified sequences</taxon>
        <taxon>metagenomes</taxon>
        <taxon>ecological metagenomes</taxon>
    </lineage>
</organism>